<evidence type="ECO:0000256" key="1">
    <source>
        <dbReference type="SAM" id="Coils"/>
    </source>
</evidence>
<dbReference type="Pfam" id="PF25274">
    <property type="entry name" value="MJ0548_C"/>
    <property type="match status" value="1"/>
</dbReference>
<accession>A0A832TAK1</accession>
<dbReference type="Pfam" id="PF09894">
    <property type="entry name" value="MJ0548_N"/>
    <property type="match status" value="1"/>
</dbReference>
<dbReference type="PIRSF" id="PIRSF019262">
    <property type="entry name" value="UCP019262"/>
    <property type="match status" value="1"/>
</dbReference>
<evidence type="ECO:0000313" key="5">
    <source>
        <dbReference type="Proteomes" id="UP000619545"/>
    </source>
</evidence>
<reference evidence="4" key="1">
    <citation type="journal article" date="2020" name="bioRxiv">
        <title>A rank-normalized archaeal taxonomy based on genome phylogeny resolves widespread incomplete and uneven classifications.</title>
        <authorList>
            <person name="Rinke C."/>
            <person name="Chuvochina M."/>
            <person name="Mussig A.J."/>
            <person name="Chaumeil P.-A."/>
            <person name="Waite D.W."/>
            <person name="Whitman W.B."/>
            <person name="Parks D.H."/>
            <person name="Hugenholtz P."/>
        </authorList>
    </citation>
    <scope>NUCLEOTIDE SEQUENCE</scope>
    <source>
        <strain evidence="4">UBA8853</strain>
    </source>
</reference>
<feature type="domain" description="Connectase MJ0548-like N-terminal" evidence="2">
    <location>
        <begin position="1"/>
        <end position="201"/>
    </location>
</feature>
<feature type="domain" description="Connectase MJ0548-like C-terminal" evidence="3">
    <location>
        <begin position="207"/>
        <end position="318"/>
    </location>
</feature>
<dbReference type="InterPro" id="IPR057262">
    <property type="entry name" value="MJ0548_N"/>
</dbReference>
<dbReference type="InterPro" id="IPR057377">
    <property type="entry name" value="MJ0548_C"/>
</dbReference>
<evidence type="ECO:0000259" key="2">
    <source>
        <dbReference type="Pfam" id="PF09894"/>
    </source>
</evidence>
<dbReference type="GeneID" id="1477588"/>
<protein>
    <submittedName>
        <fullName evidence="4">DUF2121 domain-containing protein</fullName>
    </submittedName>
</protein>
<organism evidence="4 5">
    <name type="scientific">Methanopyrus kandleri</name>
    <dbReference type="NCBI Taxonomy" id="2320"/>
    <lineage>
        <taxon>Archaea</taxon>
        <taxon>Methanobacteriati</taxon>
        <taxon>Methanobacteriota</taxon>
        <taxon>Methanomada group</taxon>
        <taxon>Methanopyri</taxon>
        <taxon>Methanopyrales</taxon>
        <taxon>Methanopyraceae</taxon>
        <taxon>Methanopyrus</taxon>
    </lineage>
</organism>
<dbReference type="RefSeq" id="WP_011018657.1">
    <property type="nucleotide sequence ID" value="NZ_DUJS01000004.1"/>
</dbReference>
<dbReference type="OMA" id="ATKGKCA"/>
<evidence type="ECO:0000259" key="3">
    <source>
        <dbReference type="Pfam" id="PF25274"/>
    </source>
</evidence>
<dbReference type="EMBL" id="DUJS01000004">
    <property type="protein sequence ID" value="HII70571.1"/>
    <property type="molecule type" value="Genomic_DNA"/>
</dbReference>
<name>A0A832TAK1_9EURY</name>
<keyword evidence="1" id="KW-0175">Coiled coil</keyword>
<comment type="caution">
    <text evidence="4">The sequence shown here is derived from an EMBL/GenBank/DDBJ whole genome shotgun (WGS) entry which is preliminary data.</text>
</comment>
<dbReference type="InterPro" id="IPR016754">
    <property type="entry name" value="MJ0548-like"/>
</dbReference>
<dbReference type="Proteomes" id="UP000619545">
    <property type="component" value="Unassembled WGS sequence"/>
</dbReference>
<evidence type="ECO:0000313" key="4">
    <source>
        <dbReference type="EMBL" id="HII70571.1"/>
    </source>
</evidence>
<proteinExistence type="predicted"/>
<sequence length="322" mass="35900">MTLVLAYAGTDGALVAGDRRTLVARMDEEKMRKVEEKLYSGEIRTEEELESFLKDLDVEDGYFEFHDDRKKVWKVNDEVVAGEVGVRSAKGVRRRRVYATPGAHAIVELEGEKVLSKNFGGPALIVEGPKVVKELVIEFVNSELGGKPDLESLRNALDDLFEYVSSGTILVSSEYDAYEVKGKADPLARARLQKAIDEDIERLREHRRRLAEEMLKHIREGYDILKEGVVGEVVEVGTEEEGKGVEDVPPERRIVVRLAEDVDARHMGDVVAGPGEEIVMAVEGNPEEVEPGDRVVVKDGVMKIDGKDLPVITGYSICRTRR</sequence>
<feature type="coiled-coil region" evidence="1">
    <location>
        <begin position="189"/>
        <end position="220"/>
    </location>
</feature>
<dbReference type="AlphaFoldDB" id="A0A832TAK1"/>
<gene>
    <name evidence="4" type="ORF">HA336_04995</name>
</gene>